<keyword evidence="2" id="KW-1185">Reference proteome</keyword>
<protein>
    <submittedName>
        <fullName evidence="1">Uncharacterized protein</fullName>
    </submittedName>
</protein>
<evidence type="ECO:0000313" key="1">
    <source>
        <dbReference type="EMBL" id="GLS04476.1"/>
    </source>
</evidence>
<name>A0ABQ6BRR8_9NEIS</name>
<sequence length="132" mass="15305">MASSSNPFLAFWTNQLTLWEIWWATPQVMTHRLTRMARAGHAPSVRDQREFTRMGTEKVDAFSRAGWAMGLELWRVQQQWWLAWLRAWPLAGGTLAVPRLPSVNYHRLLARGMAPVHRRVTANAKRLGRTKL</sequence>
<comment type="caution">
    <text evidence="1">The sequence shown here is derived from an EMBL/GenBank/DDBJ whole genome shotgun (WGS) entry which is preliminary data.</text>
</comment>
<dbReference type="RefSeq" id="WP_083930375.1">
    <property type="nucleotide sequence ID" value="NZ_BSOZ01000019.1"/>
</dbReference>
<reference evidence="2" key="1">
    <citation type="journal article" date="2019" name="Int. J. Syst. Evol. Microbiol.">
        <title>The Global Catalogue of Microorganisms (GCM) 10K type strain sequencing project: providing services to taxonomists for standard genome sequencing and annotation.</title>
        <authorList>
            <consortium name="The Broad Institute Genomics Platform"/>
            <consortium name="The Broad Institute Genome Sequencing Center for Infectious Disease"/>
            <person name="Wu L."/>
            <person name="Ma J."/>
        </authorList>
    </citation>
    <scope>NUCLEOTIDE SEQUENCE [LARGE SCALE GENOMIC DNA]</scope>
    <source>
        <strain evidence="2">NBRC 104970</strain>
    </source>
</reference>
<proteinExistence type="predicted"/>
<dbReference type="NCBIfam" id="NF045536">
    <property type="entry name" value="phasin_PhaP6"/>
    <property type="match status" value="1"/>
</dbReference>
<accession>A0ABQ6BRR8</accession>
<gene>
    <name evidence="1" type="ORF">GCM10007860_16230</name>
</gene>
<dbReference type="InterPro" id="IPR053785">
    <property type="entry name" value="PhaP6-like"/>
</dbReference>
<dbReference type="Proteomes" id="UP001156836">
    <property type="component" value="Unassembled WGS sequence"/>
</dbReference>
<dbReference type="EMBL" id="BSOZ01000019">
    <property type="protein sequence ID" value="GLS04476.1"/>
    <property type="molecule type" value="Genomic_DNA"/>
</dbReference>
<evidence type="ECO:0000313" key="2">
    <source>
        <dbReference type="Proteomes" id="UP001156836"/>
    </source>
</evidence>
<organism evidence="1 2">
    <name type="scientific">Chitiniphilus shinanonensis</name>
    <dbReference type="NCBI Taxonomy" id="553088"/>
    <lineage>
        <taxon>Bacteria</taxon>
        <taxon>Pseudomonadati</taxon>
        <taxon>Pseudomonadota</taxon>
        <taxon>Betaproteobacteria</taxon>
        <taxon>Neisseriales</taxon>
        <taxon>Chitinibacteraceae</taxon>
        <taxon>Chitiniphilus</taxon>
    </lineage>
</organism>